<dbReference type="EMBL" id="CM056744">
    <property type="protein sequence ID" value="KAJ8666774.1"/>
    <property type="molecule type" value="Genomic_DNA"/>
</dbReference>
<organism evidence="1 2">
    <name type="scientific">Eretmocerus hayati</name>
    <dbReference type="NCBI Taxonomy" id="131215"/>
    <lineage>
        <taxon>Eukaryota</taxon>
        <taxon>Metazoa</taxon>
        <taxon>Ecdysozoa</taxon>
        <taxon>Arthropoda</taxon>
        <taxon>Hexapoda</taxon>
        <taxon>Insecta</taxon>
        <taxon>Pterygota</taxon>
        <taxon>Neoptera</taxon>
        <taxon>Endopterygota</taxon>
        <taxon>Hymenoptera</taxon>
        <taxon>Apocrita</taxon>
        <taxon>Proctotrupomorpha</taxon>
        <taxon>Chalcidoidea</taxon>
        <taxon>Aphelinidae</taxon>
        <taxon>Aphelininae</taxon>
        <taxon>Eretmocerus</taxon>
    </lineage>
</organism>
<accession>A0ACC2N6E5</accession>
<evidence type="ECO:0000313" key="1">
    <source>
        <dbReference type="EMBL" id="KAJ8666774.1"/>
    </source>
</evidence>
<reference evidence="1" key="1">
    <citation type="submission" date="2023-04" db="EMBL/GenBank/DDBJ databases">
        <title>A chromosome-level genome assembly of the parasitoid wasp Eretmocerus hayati.</title>
        <authorList>
            <person name="Zhong Y."/>
            <person name="Liu S."/>
            <person name="Liu Y."/>
        </authorList>
    </citation>
    <scope>NUCLEOTIDE SEQUENCE</scope>
    <source>
        <strain evidence="1">ZJU_SS_LIU_2023</strain>
    </source>
</reference>
<protein>
    <submittedName>
        <fullName evidence="1">Uncharacterized protein</fullName>
    </submittedName>
</protein>
<comment type="caution">
    <text evidence="1">The sequence shown here is derived from an EMBL/GenBank/DDBJ whole genome shotgun (WGS) entry which is preliminary data.</text>
</comment>
<dbReference type="Proteomes" id="UP001239111">
    <property type="component" value="Chromosome 4"/>
</dbReference>
<gene>
    <name evidence="1" type="ORF">QAD02_008436</name>
</gene>
<sequence>MELLGPSLLVRGLVHGYELDKFMIIIHSFRGKDLPRNGAKANVLRNNDILVAYQALKRQFNCSESFFSKAFSVFQLLKREPGSLGIRTWSLYGRLYLRHFNELDHELCARLNRAYRPASKYMNMFTSPLMTIIAKNIAFVSGSIFAVCFALTCYDEDFLSVEHVLMIMTISGGVATVCRSTIPDENLVWCPESLLTAVLAHIHYIPSGWRGQAHTQSTRAQVAQLFQYRAVHLIEELVSPLLTPYILCFHLRYKALDIVDFYRNFTIELTGVGDVCSFAQMDVRKHGNPMWQTLHAQPRLQAEDVPEPDSEETGRAGNFAYPVSNQYTQAEDGKTELSLMHFMLTNPEWKAPRHAEKFVKTLREKVKKDALSLTYIDDNPLYASLNSLSNVGPQVRESHEYFSYPRDSSAFQSL</sequence>
<proteinExistence type="predicted"/>
<keyword evidence="2" id="KW-1185">Reference proteome</keyword>
<evidence type="ECO:0000313" key="2">
    <source>
        <dbReference type="Proteomes" id="UP001239111"/>
    </source>
</evidence>
<name>A0ACC2N6E5_9HYME</name>